<gene>
    <name evidence="1" type="ORF">NCI00_18640</name>
</gene>
<sequence length="145" mass="15902">MDIFKIQPFQGKDTSGEYTLIALSIRYNGSVTVEPTSGGMFQVDYYTDRKVIREANRDIITKDTIQAQLVNMGFEVEQAEPQAEAMMKAAILHLVGGTSKEERYATLSGIVGGFGMELLPIEQQDGVLEQVVNNAAPAVTPMQEV</sequence>
<dbReference type="Proteomes" id="UP001204772">
    <property type="component" value="Unassembled WGS sequence"/>
</dbReference>
<keyword evidence="2" id="KW-1185">Reference proteome</keyword>
<accession>A0ABT1FUK4</accession>
<evidence type="ECO:0000313" key="2">
    <source>
        <dbReference type="Proteomes" id="UP001204772"/>
    </source>
</evidence>
<proteinExistence type="predicted"/>
<evidence type="ECO:0000313" key="1">
    <source>
        <dbReference type="EMBL" id="MCP1384463.1"/>
    </source>
</evidence>
<protein>
    <submittedName>
        <fullName evidence="1">Uncharacterized protein</fullName>
    </submittedName>
</protein>
<comment type="caution">
    <text evidence="1">The sequence shown here is derived from an EMBL/GenBank/DDBJ whole genome shotgun (WGS) entry which is preliminary data.</text>
</comment>
<organism evidence="1 2">
    <name type="scientific">Runella salmonicolor</name>
    <dbReference type="NCBI Taxonomy" id="2950278"/>
    <lineage>
        <taxon>Bacteria</taxon>
        <taxon>Pseudomonadati</taxon>
        <taxon>Bacteroidota</taxon>
        <taxon>Cytophagia</taxon>
        <taxon>Cytophagales</taxon>
        <taxon>Spirosomataceae</taxon>
        <taxon>Runella</taxon>
    </lineage>
</organism>
<dbReference type="EMBL" id="JAMZEL010000008">
    <property type="protein sequence ID" value="MCP1384463.1"/>
    <property type="molecule type" value="Genomic_DNA"/>
</dbReference>
<name>A0ABT1FUK4_9BACT</name>
<reference evidence="1 2" key="1">
    <citation type="submission" date="2022-06" db="EMBL/GenBank/DDBJ databases">
        <title>Runella sp. S5 genome sequencing.</title>
        <authorList>
            <person name="Park S."/>
        </authorList>
    </citation>
    <scope>NUCLEOTIDE SEQUENCE [LARGE SCALE GENOMIC DNA]</scope>
    <source>
        <strain evidence="1 2">S5</strain>
    </source>
</reference>
<dbReference type="RefSeq" id="WP_253530025.1">
    <property type="nucleotide sequence ID" value="NZ_JAMZEL010000008.1"/>
</dbReference>